<protein>
    <submittedName>
        <fullName evidence="7">Receptor-like protein kinase</fullName>
    </submittedName>
</protein>
<proteinExistence type="predicted"/>
<keyword evidence="5 6" id="KW-0472">Membrane</keyword>
<feature type="transmembrane region" description="Helical" evidence="6">
    <location>
        <begin position="70"/>
        <end position="98"/>
    </location>
</feature>
<comment type="caution">
    <text evidence="7">The sequence shown here is derived from an EMBL/GenBank/DDBJ whole genome shotgun (WGS) entry which is preliminary data.</text>
</comment>
<dbReference type="Proteomes" id="UP000236291">
    <property type="component" value="Unassembled WGS sequence"/>
</dbReference>
<accession>A0A2K3N2G7</accession>
<evidence type="ECO:0000256" key="5">
    <source>
        <dbReference type="ARBA" id="ARBA00023136"/>
    </source>
</evidence>
<feature type="non-terminal residue" evidence="7">
    <location>
        <position position="149"/>
    </location>
</feature>
<dbReference type="EMBL" id="ASHM01015325">
    <property type="protein sequence ID" value="PNX97227.1"/>
    <property type="molecule type" value="Genomic_DNA"/>
</dbReference>
<evidence type="ECO:0000256" key="3">
    <source>
        <dbReference type="ARBA" id="ARBA00022729"/>
    </source>
</evidence>
<evidence type="ECO:0000256" key="4">
    <source>
        <dbReference type="ARBA" id="ARBA00022989"/>
    </source>
</evidence>
<keyword evidence="4 6" id="KW-1133">Transmembrane helix</keyword>
<dbReference type="GO" id="GO:0016020">
    <property type="term" value="C:membrane"/>
    <property type="evidence" value="ECO:0007669"/>
    <property type="project" value="UniProtKB-SubCell"/>
</dbReference>
<dbReference type="Gene3D" id="3.30.200.20">
    <property type="entry name" value="Phosphorylase Kinase, domain 1"/>
    <property type="match status" value="1"/>
</dbReference>
<keyword evidence="2 6" id="KW-0812">Transmembrane</keyword>
<dbReference type="GO" id="GO:0016301">
    <property type="term" value="F:kinase activity"/>
    <property type="evidence" value="ECO:0007669"/>
    <property type="project" value="UniProtKB-KW"/>
</dbReference>
<comment type="subcellular location">
    <subcellularLocation>
        <location evidence="1">Membrane</location>
        <topology evidence="1">Single-pass membrane protein</topology>
    </subcellularLocation>
</comment>
<keyword evidence="7" id="KW-0675">Receptor</keyword>
<dbReference type="PANTHER" id="PTHR47974:SF9">
    <property type="entry name" value="RECEPTOR-LIKE SERINE_THREONINE-PROTEIN KINASE"/>
    <property type="match status" value="1"/>
</dbReference>
<evidence type="ECO:0000313" key="7">
    <source>
        <dbReference type="EMBL" id="PNX97227.1"/>
    </source>
</evidence>
<evidence type="ECO:0000313" key="8">
    <source>
        <dbReference type="Proteomes" id="UP000236291"/>
    </source>
</evidence>
<evidence type="ECO:0000256" key="1">
    <source>
        <dbReference type="ARBA" id="ARBA00004167"/>
    </source>
</evidence>
<keyword evidence="7" id="KW-0808">Transferase</keyword>
<name>A0A2K3N2G7_TRIPR</name>
<dbReference type="STRING" id="57577.A0A2K3N2G7"/>
<evidence type="ECO:0000256" key="2">
    <source>
        <dbReference type="ARBA" id="ARBA00022692"/>
    </source>
</evidence>
<reference evidence="7 8" key="1">
    <citation type="journal article" date="2014" name="Am. J. Bot.">
        <title>Genome assembly and annotation for red clover (Trifolium pratense; Fabaceae).</title>
        <authorList>
            <person name="Istvanek J."/>
            <person name="Jaros M."/>
            <person name="Krenek A."/>
            <person name="Repkova J."/>
        </authorList>
    </citation>
    <scope>NUCLEOTIDE SEQUENCE [LARGE SCALE GENOMIC DNA]</scope>
    <source>
        <strain evidence="8">cv. Tatra</strain>
        <tissue evidence="7">Young leaves</tissue>
    </source>
</reference>
<dbReference type="PANTHER" id="PTHR47974">
    <property type="entry name" value="OS07G0415500 PROTEIN"/>
    <property type="match status" value="1"/>
</dbReference>
<organism evidence="7 8">
    <name type="scientific">Trifolium pratense</name>
    <name type="common">Red clover</name>
    <dbReference type="NCBI Taxonomy" id="57577"/>
    <lineage>
        <taxon>Eukaryota</taxon>
        <taxon>Viridiplantae</taxon>
        <taxon>Streptophyta</taxon>
        <taxon>Embryophyta</taxon>
        <taxon>Tracheophyta</taxon>
        <taxon>Spermatophyta</taxon>
        <taxon>Magnoliopsida</taxon>
        <taxon>eudicotyledons</taxon>
        <taxon>Gunneridae</taxon>
        <taxon>Pentapetalae</taxon>
        <taxon>rosids</taxon>
        <taxon>fabids</taxon>
        <taxon>Fabales</taxon>
        <taxon>Fabaceae</taxon>
        <taxon>Papilionoideae</taxon>
        <taxon>50 kb inversion clade</taxon>
        <taxon>NPAAA clade</taxon>
        <taxon>Hologalegina</taxon>
        <taxon>IRL clade</taxon>
        <taxon>Trifolieae</taxon>
        <taxon>Trifolium</taxon>
    </lineage>
</organism>
<dbReference type="ExpressionAtlas" id="A0A2K3N2G7">
    <property type="expression patterns" value="baseline"/>
</dbReference>
<dbReference type="AlphaFoldDB" id="A0A2K3N2G7"/>
<keyword evidence="3" id="KW-0732">Signal</keyword>
<gene>
    <name evidence="7" type="ORF">L195_g020453</name>
</gene>
<keyword evidence="7" id="KW-0418">Kinase</keyword>
<reference evidence="7 8" key="2">
    <citation type="journal article" date="2017" name="Front. Plant Sci.">
        <title>Gene Classification and Mining of Molecular Markers Useful in Red Clover (Trifolium pratense) Breeding.</title>
        <authorList>
            <person name="Istvanek J."/>
            <person name="Dluhosova J."/>
            <person name="Dluhos P."/>
            <person name="Patkova L."/>
            <person name="Nedelnik J."/>
            <person name="Repkova J."/>
        </authorList>
    </citation>
    <scope>NUCLEOTIDE SEQUENCE [LARGE SCALE GENOMIC DNA]</scope>
    <source>
        <strain evidence="8">cv. Tatra</strain>
        <tissue evidence="7">Young leaves</tissue>
    </source>
</reference>
<sequence length="149" mass="16957">MLSCPIYVAESTESVVELDLLSCTRMFVKVLPIWAFGIGQNSLSLSWSKTNFRSQCLELHNKSKKNHTSIILETIGAIIGSTVLVVLIGVFFRVYFYFRTKGEDQTRLDNFLKDYEASKPTRFSYADIKRITDKFKEKLGEGAHGAVYK</sequence>
<evidence type="ECO:0000256" key="6">
    <source>
        <dbReference type="SAM" id="Phobius"/>
    </source>
</evidence>